<dbReference type="KEGG" id="rgi:RGI145_16270"/>
<feature type="transmembrane region" description="Helical" evidence="1">
    <location>
        <begin position="12"/>
        <end position="31"/>
    </location>
</feature>
<evidence type="ECO:0000313" key="4">
    <source>
        <dbReference type="EMBL" id="MDT8330685.1"/>
    </source>
</evidence>
<dbReference type="RefSeq" id="WP_075799195.1">
    <property type="nucleotide sequence ID" value="NZ_CP015583.1"/>
</dbReference>
<dbReference type="CDD" id="cd06259">
    <property type="entry name" value="YdcF-like"/>
    <property type="match status" value="1"/>
</dbReference>
<keyword evidence="1" id="KW-1133">Transmembrane helix</keyword>
<evidence type="ECO:0000313" key="3">
    <source>
        <dbReference type="EMBL" id="APT58432.1"/>
    </source>
</evidence>
<feature type="transmembrane region" description="Helical" evidence="1">
    <location>
        <begin position="38"/>
        <end position="62"/>
    </location>
</feature>
<accession>A0A1L7AI46</accession>
<gene>
    <name evidence="3" type="ORF">RGI145_16270</name>
    <name evidence="4" type="ORF">RQ831_06450</name>
</gene>
<evidence type="ECO:0000313" key="6">
    <source>
        <dbReference type="Proteomes" id="UP001258945"/>
    </source>
</evidence>
<dbReference type="InterPro" id="IPR051599">
    <property type="entry name" value="Cell_Envelope_Assoc"/>
</dbReference>
<name>A0A1L7AI46_9PROT</name>
<dbReference type="GO" id="GO:0000270">
    <property type="term" value="P:peptidoglycan metabolic process"/>
    <property type="evidence" value="ECO:0007669"/>
    <property type="project" value="TreeGrafter"/>
</dbReference>
<proteinExistence type="predicted"/>
<dbReference type="Proteomes" id="UP000185494">
    <property type="component" value="Chromosome 1"/>
</dbReference>
<keyword evidence="1" id="KW-0812">Transmembrane</keyword>
<dbReference type="Proteomes" id="UP001258945">
    <property type="component" value="Unassembled WGS sequence"/>
</dbReference>
<evidence type="ECO:0000259" key="2">
    <source>
        <dbReference type="Pfam" id="PF02698"/>
    </source>
</evidence>
<dbReference type="PANTHER" id="PTHR30336:SF4">
    <property type="entry name" value="ENVELOPE BIOGENESIS FACTOR ELYC"/>
    <property type="match status" value="1"/>
</dbReference>
<dbReference type="PANTHER" id="PTHR30336">
    <property type="entry name" value="INNER MEMBRANE PROTEIN, PROBABLE PERMEASE"/>
    <property type="match status" value="1"/>
</dbReference>
<reference evidence="4" key="3">
    <citation type="submission" date="2023-09" db="EMBL/GenBank/DDBJ databases">
        <authorList>
            <person name="Schober I."/>
            <person name="Bunk B."/>
        </authorList>
    </citation>
    <scope>NUCLEOTIDE SEQUENCE</scope>
    <source>
        <strain evidence="4">DSM 103800</strain>
    </source>
</reference>
<dbReference type="InterPro" id="IPR014729">
    <property type="entry name" value="Rossmann-like_a/b/a_fold"/>
</dbReference>
<dbReference type="InterPro" id="IPR003848">
    <property type="entry name" value="DUF218"/>
</dbReference>
<evidence type="ECO:0000256" key="1">
    <source>
        <dbReference type="SAM" id="Phobius"/>
    </source>
</evidence>
<dbReference type="EMBL" id="JAVVDO010000007">
    <property type="protein sequence ID" value="MDT8330685.1"/>
    <property type="molecule type" value="Genomic_DNA"/>
</dbReference>
<dbReference type="eggNOG" id="COG1434">
    <property type="taxonomic scope" value="Bacteria"/>
</dbReference>
<reference evidence="4 6" key="2">
    <citation type="journal article" date="2019" name="Microb. Pathog.">
        <title>Comparison of VITEK 2, MALDI-TOF MS, 16S rRNA gene sequencing, and whole-genome sequencing for identification of Roseomonas mucosa.</title>
        <authorList>
            <person name="Rudolph W.W."/>
            <person name="Gunzer F."/>
            <person name="Trauth M."/>
            <person name="Bunk B."/>
            <person name="Bigge R."/>
            <person name="Schrottner P."/>
        </authorList>
    </citation>
    <scope>NUCLEOTIDE SEQUENCE [LARGE SCALE GENOMIC DNA]</scope>
    <source>
        <strain evidence="4 6">DSM 103800</strain>
    </source>
</reference>
<dbReference type="AlphaFoldDB" id="A0A1L7AI46"/>
<dbReference type="Pfam" id="PF02698">
    <property type="entry name" value="DUF218"/>
    <property type="match status" value="1"/>
</dbReference>
<reference evidence="3 5" key="1">
    <citation type="submission" date="2016-05" db="EMBL/GenBank/DDBJ databases">
        <title>Complete Genome and Methylome Analysis of Psychrotrophic Bacterial Isolates from Antarctic Lake Untersee.</title>
        <authorList>
            <person name="Fomenkov A."/>
            <person name="Akimov V.N."/>
            <person name="Vasilyeva L.V."/>
            <person name="Andersen D."/>
            <person name="Vincze T."/>
            <person name="Roberts R.J."/>
        </authorList>
    </citation>
    <scope>NUCLEOTIDE SEQUENCE [LARGE SCALE GENOMIC DNA]</scope>
    <source>
        <strain evidence="3 5">U14-5</strain>
    </source>
</reference>
<dbReference type="EMBL" id="CP015583">
    <property type="protein sequence ID" value="APT58432.1"/>
    <property type="molecule type" value="Genomic_DNA"/>
</dbReference>
<keyword evidence="1" id="KW-0472">Membrane</keyword>
<keyword evidence="6" id="KW-1185">Reference proteome</keyword>
<dbReference type="GO" id="GO:0043164">
    <property type="term" value="P:Gram-negative-bacterium-type cell wall biogenesis"/>
    <property type="evidence" value="ECO:0007669"/>
    <property type="project" value="TreeGrafter"/>
</dbReference>
<organism evidence="3 5">
    <name type="scientific">Roseomonas gilardii</name>
    <dbReference type="NCBI Taxonomy" id="257708"/>
    <lineage>
        <taxon>Bacteria</taxon>
        <taxon>Pseudomonadati</taxon>
        <taxon>Pseudomonadota</taxon>
        <taxon>Alphaproteobacteria</taxon>
        <taxon>Acetobacterales</taxon>
        <taxon>Roseomonadaceae</taxon>
        <taxon>Roseomonas</taxon>
    </lineage>
</organism>
<protein>
    <submittedName>
        <fullName evidence="4">YdcF family protein</fullName>
    </submittedName>
</protein>
<dbReference type="Gene3D" id="3.40.50.620">
    <property type="entry name" value="HUPs"/>
    <property type="match status" value="1"/>
</dbReference>
<feature type="domain" description="DUF218" evidence="2">
    <location>
        <begin position="80"/>
        <end position="245"/>
    </location>
</feature>
<sequence length="264" mass="28968">MSFQISKILSLLAQPSFLLFLCLLLGTLLVWRRWRRSGLTLLGLAAGVQVVLLLLPVDSWLLAPLENRFPQPDPPPAHVDGVIVLGGAVRTELTEVHGIPSLNGAAERMTAFVGLARRYPGARLAFTGGSGRLVAGHVTESEVARRLFEELGLTRPVIYEDESRTTYENAVFLRQQIRPGPGETWLLVTSAAHMPRSVGVFRRAGWQVLPWPVDYRSGAPYGETLENSLPDKLGNLDSAVHEWLGLLGYRLMGRSATLFPAPGE</sequence>
<dbReference type="GO" id="GO:0005886">
    <property type="term" value="C:plasma membrane"/>
    <property type="evidence" value="ECO:0007669"/>
    <property type="project" value="TreeGrafter"/>
</dbReference>
<evidence type="ECO:0000313" key="5">
    <source>
        <dbReference type="Proteomes" id="UP000185494"/>
    </source>
</evidence>